<evidence type="ECO:0000313" key="5">
    <source>
        <dbReference type="Proteomes" id="UP000245207"/>
    </source>
</evidence>
<feature type="domain" description="CCHC-type" evidence="2">
    <location>
        <begin position="250"/>
        <end position="265"/>
    </location>
</feature>
<keyword evidence="1" id="KW-0479">Metal-binding</keyword>
<dbReference type="Pfam" id="PF22936">
    <property type="entry name" value="Pol_BBD"/>
    <property type="match status" value="1"/>
</dbReference>
<accession>A0A2U1KKE4</accession>
<dbReference type="GO" id="GO:0034657">
    <property type="term" value="C:GID complex"/>
    <property type="evidence" value="ECO:0007669"/>
    <property type="project" value="TreeGrafter"/>
</dbReference>
<feature type="domain" description="CTLH" evidence="3">
    <location>
        <begin position="561"/>
        <end position="618"/>
    </location>
</feature>
<organism evidence="4 5">
    <name type="scientific">Artemisia annua</name>
    <name type="common">Sweet wormwood</name>
    <dbReference type="NCBI Taxonomy" id="35608"/>
    <lineage>
        <taxon>Eukaryota</taxon>
        <taxon>Viridiplantae</taxon>
        <taxon>Streptophyta</taxon>
        <taxon>Embryophyta</taxon>
        <taxon>Tracheophyta</taxon>
        <taxon>Spermatophyta</taxon>
        <taxon>Magnoliopsida</taxon>
        <taxon>eudicotyledons</taxon>
        <taxon>Gunneridae</taxon>
        <taxon>Pentapetalae</taxon>
        <taxon>asterids</taxon>
        <taxon>campanulids</taxon>
        <taxon>Asterales</taxon>
        <taxon>Asteraceae</taxon>
        <taxon>Asteroideae</taxon>
        <taxon>Anthemideae</taxon>
        <taxon>Artemisiinae</taxon>
        <taxon>Artemisia</taxon>
    </lineage>
</organism>
<evidence type="ECO:0000313" key="4">
    <source>
        <dbReference type="EMBL" id="PWA37123.1"/>
    </source>
</evidence>
<evidence type="ECO:0000256" key="1">
    <source>
        <dbReference type="PROSITE-ProRule" id="PRU00047"/>
    </source>
</evidence>
<dbReference type="InterPro" id="IPR036875">
    <property type="entry name" value="Znf_CCHC_sf"/>
</dbReference>
<sequence>MVDDKVDKPSTSVDPTSPSWARPVLTNARLAVEVFDGTGNFGMWQSEVLDALFQQGLDIAIEESKPEDVEERNWLTINRLACGTVRSCLSREQRYAFSKETSAYKLWVALEEKFLKKNCQNKLFMKKRLFRFTYVPGTTMNDHITSFNQLVTDLMNMDEVFKDQDLALILLGSLPEEYELLETTLLNGKDDVSLSEVCATLYSKELRRKDKQISSSGDAEVLLVRGRSQKKGTDKRWRSKSRQRLSKDECAFCHEKGHWKRDCPKLKTKDNHYKGKAVAEANVTKCDDEELDLSLATSSTKNASDVWLLDSACSHHITPHREWFSNFEEHEEVIYTADETPLTTHRIGSVRLQNEDGTIVTLKGVHYSPKLKKNLISVGTLESKEFEKFRSCEAMAYALRSCRRKILEFAHKARIIERSEFLKFVSMDLISLRDVLDEVVKNQVENEIQEAVVKNQLVDDQPSIDHESVITDLKQKLETIWPQEQLEESRSELHESFAKYQEILSKLVDPDISKAYADVDFDYKTVNQIIISSLYHDGLFHIADVFLQESQEMDNVSLRTQFTRMRYVIKALKVKDLEPALTWVLVNREKLNRIGSKLVFDLHCFQYLEIVQKGNKSDAMNYFNAHLKPFSSNRSKEVIKLMGSFLWCGKLETSPYYKLLSPDKWDDLVKEFTKQFCNLIGVSLKYNFSNKRY</sequence>
<dbReference type="AlphaFoldDB" id="A0A2U1KKE4"/>
<gene>
    <name evidence="4" type="ORF">CTI12_AA593460</name>
</gene>
<dbReference type="GO" id="GO:0004842">
    <property type="term" value="F:ubiquitin-protein transferase activity"/>
    <property type="evidence" value="ECO:0007669"/>
    <property type="project" value="InterPro"/>
</dbReference>
<keyword evidence="1" id="KW-0862">Zinc</keyword>
<evidence type="ECO:0000259" key="3">
    <source>
        <dbReference type="PROSITE" id="PS50897"/>
    </source>
</evidence>
<dbReference type="GO" id="GO:0005634">
    <property type="term" value="C:nucleus"/>
    <property type="evidence" value="ECO:0007669"/>
    <property type="project" value="TreeGrafter"/>
</dbReference>
<dbReference type="GO" id="GO:0003676">
    <property type="term" value="F:nucleic acid binding"/>
    <property type="evidence" value="ECO:0007669"/>
    <property type="project" value="InterPro"/>
</dbReference>
<dbReference type="InterPro" id="IPR045098">
    <property type="entry name" value="Fyv10_fam"/>
</dbReference>
<evidence type="ECO:0000259" key="2">
    <source>
        <dbReference type="PROSITE" id="PS50158"/>
    </source>
</evidence>
<comment type="caution">
    <text evidence="4">The sequence shown here is derived from an EMBL/GenBank/DDBJ whole genome shotgun (WGS) entry which is preliminary data.</text>
</comment>
<dbReference type="PANTHER" id="PTHR12170">
    <property type="entry name" value="MACROPHAGE ERYTHROBLAST ATTACHER-RELATED"/>
    <property type="match status" value="1"/>
</dbReference>
<dbReference type="InterPro" id="IPR006595">
    <property type="entry name" value="CTLH_C"/>
</dbReference>
<proteinExistence type="predicted"/>
<dbReference type="EMBL" id="PKPP01017208">
    <property type="protein sequence ID" value="PWA37123.1"/>
    <property type="molecule type" value="Genomic_DNA"/>
</dbReference>
<keyword evidence="1" id="KW-0863">Zinc-finger</keyword>
<dbReference type="SUPFAM" id="SSF57756">
    <property type="entry name" value="Retrovirus zinc finger-like domains"/>
    <property type="match status" value="1"/>
</dbReference>
<name>A0A2U1KKE4_ARTAN</name>
<dbReference type="PROSITE" id="PS50897">
    <property type="entry name" value="CTLH"/>
    <property type="match status" value="1"/>
</dbReference>
<dbReference type="InterPro" id="IPR054722">
    <property type="entry name" value="PolX-like_BBD"/>
</dbReference>
<keyword evidence="5" id="KW-1185">Reference proteome</keyword>
<dbReference type="GO" id="GO:0008270">
    <property type="term" value="F:zinc ion binding"/>
    <property type="evidence" value="ECO:0007669"/>
    <property type="project" value="UniProtKB-KW"/>
</dbReference>
<dbReference type="Pfam" id="PF10607">
    <property type="entry name" value="CTLH"/>
    <property type="match status" value="1"/>
</dbReference>
<dbReference type="Gene3D" id="4.10.60.10">
    <property type="entry name" value="Zinc finger, CCHC-type"/>
    <property type="match status" value="1"/>
</dbReference>
<protein>
    <submittedName>
        <fullName evidence="4">Retrovirus-related Pol polyprotein from transposon TNT 1-94</fullName>
    </submittedName>
</protein>
<reference evidence="4 5" key="1">
    <citation type="journal article" date="2018" name="Mol. Plant">
        <title>The genome of Artemisia annua provides insight into the evolution of Asteraceae family and artemisinin biosynthesis.</title>
        <authorList>
            <person name="Shen Q."/>
            <person name="Zhang L."/>
            <person name="Liao Z."/>
            <person name="Wang S."/>
            <person name="Yan T."/>
            <person name="Shi P."/>
            <person name="Liu M."/>
            <person name="Fu X."/>
            <person name="Pan Q."/>
            <person name="Wang Y."/>
            <person name="Lv Z."/>
            <person name="Lu X."/>
            <person name="Zhang F."/>
            <person name="Jiang W."/>
            <person name="Ma Y."/>
            <person name="Chen M."/>
            <person name="Hao X."/>
            <person name="Li L."/>
            <person name="Tang Y."/>
            <person name="Lv G."/>
            <person name="Zhou Y."/>
            <person name="Sun X."/>
            <person name="Brodelius P.E."/>
            <person name="Rose J.K.C."/>
            <person name="Tang K."/>
        </authorList>
    </citation>
    <scope>NUCLEOTIDE SEQUENCE [LARGE SCALE GENOMIC DNA]</scope>
    <source>
        <strain evidence="5">cv. Huhao1</strain>
        <tissue evidence="4">Leaf</tissue>
    </source>
</reference>
<dbReference type="OrthoDB" id="1933281at2759"/>
<dbReference type="Proteomes" id="UP000245207">
    <property type="component" value="Unassembled WGS sequence"/>
</dbReference>
<dbReference type="Pfam" id="PF14223">
    <property type="entry name" value="Retrotran_gag_2"/>
    <property type="match status" value="1"/>
</dbReference>
<dbReference type="GO" id="GO:0043161">
    <property type="term" value="P:proteasome-mediated ubiquitin-dependent protein catabolic process"/>
    <property type="evidence" value="ECO:0007669"/>
    <property type="project" value="InterPro"/>
</dbReference>
<dbReference type="InterPro" id="IPR001878">
    <property type="entry name" value="Znf_CCHC"/>
</dbReference>
<dbReference type="GO" id="GO:0005737">
    <property type="term" value="C:cytoplasm"/>
    <property type="evidence" value="ECO:0007669"/>
    <property type="project" value="TreeGrafter"/>
</dbReference>
<dbReference type="PROSITE" id="PS50158">
    <property type="entry name" value="ZF_CCHC"/>
    <property type="match status" value="1"/>
</dbReference>
<dbReference type="STRING" id="35608.A0A2U1KKE4"/>
<dbReference type="InterPro" id="IPR024964">
    <property type="entry name" value="CTLH/CRA"/>
</dbReference>
<dbReference type="SMART" id="SM00668">
    <property type="entry name" value="CTLH"/>
    <property type="match status" value="1"/>
</dbReference>
<dbReference type="PANTHER" id="PTHR12170:SF3">
    <property type="entry name" value="GH10162P"/>
    <property type="match status" value="1"/>
</dbReference>